<organism evidence="2 3">
    <name type="scientific">Streptococcus parauberis KRS-02083</name>
    <dbReference type="NCBI Taxonomy" id="1207545"/>
    <lineage>
        <taxon>Bacteria</taxon>
        <taxon>Bacillati</taxon>
        <taxon>Bacillota</taxon>
        <taxon>Bacilli</taxon>
        <taxon>Lactobacillales</taxon>
        <taxon>Streptococcaceae</taxon>
        <taxon>Streptococcus</taxon>
    </lineage>
</organism>
<gene>
    <name evidence="2" type="ORF">SPJ1_1938</name>
</gene>
<evidence type="ECO:0000313" key="2">
    <source>
        <dbReference type="EMBL" id="EMG24679.1"/>
    </source>
</evidence>
<accession>A0ABN0IPD4</accession>
<reference evidence="2 3" key="1">
    <citation type="journal article" date="2013" name="PLoS ONE">
        <title>Comparative Genomic Characterization of Three Streptococcus parauberis Strains in Fish Pathogen, as Assessed by Wide-Genome Analyses.</title>
        <authorList>
            <person name="Nho S.W."/>
            <person name="Hikima J."/>
            <person name="Park S.B."/>
            <person name="Jang H.B."/>
            <person name="Cha I.S."/>
            <person name="Yasuike M."/>
            <person name="Nakamura Y."/>
            <person name="Fujiwara A."/>
            <person name="Sano M."/>
            <person name="Kanai K."/>
            <person name="Kondo H."/>
            <person name="Hirono I."/>
            <person name="Takeyama H."/>
            <person name="Aoki T."/>
            <person name="Jung T.S."/>
        </authorList>
    </citation>
    <scope>NUCLEOTIDE SEQUENCE [LARGE SCALE GENOMIC DNA]</scope>
    <source>
        <strain evidence="2 3">KRS-02083</strain>
    </source>
</reference>
<comment type="caution">
    <text evidence="2">The sequence shown here is derived from an EMBL/GenBank/DDBJ whole genome shotgun (WGS) entry which is preliminary data.</text>
</comment>
<feature type="coiled-coil region" evidence="1">
    <location>
        <begin position="226"/>
        <end position="272"/>
    </location>
</feature>
<dbReference type="Proteomes" id="UP000011769">
    <property type="component" value="Unassembled WGS sequence"/>
</dbReference>
<dbReference type="EMBL" id="ALYM01000008">
    <property type="protein sequence ID" value="EMG24679.1"/>
    <property type="molecule type" value="Genomic_DNA"/>
</dbReference>
<evidence type="ECO:0008006" key="4">
    <source>
        <dbReference type="Google" id="ProtNLM"/>
    </source>
</evidence>
<keyword evidence="1" id="KW-0175">Coiled coil</keyword>
<evidence type="ECO:0000313" key="3">
    <source>
        <dbReference type="Proteomes" id="UP000011769"/>
    </source>
</evidence>
<dbReference type="RefSeq" id="WP_003108710.1">
    <property type="nucleotide sequence ID" value="NZ_ALYM01000008.1"/>
</dbReference>
<keyword evidence="3" id="KW-1185">Reference proteome</keyword>
<evidence type="ECO:0000256" key="1">
    <source>
        <dbReference type="SAM" id="Coils"/>
    </source>
</evidence>
<dbReference type="InterPro" id="IPR009785">
    <property type="entry name" value="Prophage_Lj928_Orf309"/>
</dbReference>
<name>A0ABN0IPD4_9STRE</name>
<proteinExistence type="predicted"/>
<sequence>MAKDVTDSLLPTIEQILPKWNYNPESVIFLTDKEKSLYEEHVKSESLPFENHIVTIDSYKKDQDVLTYLNNEDKAVNAARLQLERAYMKPITDLKDWLKVANEPRDKARANLTVQIKEFKQRDKDLRLSTVKGVFEKLADASELDLHLFDEYFKDFLKVSDFKTNTYELKPITIKKINDVFDKVQAEQDLLKENIELIKESAADAELISSSYITLFERGASLADVLKQIKEDKKAVETEKALIEERKVAQEKAEQERKAEIERLAIENAEAKYGILDTETGEIVDSGQLHQDASETITQEQNETNFDGIDVSLVYKLKITCPNGIEQARKLSRFMKENGIITEEIKDGI</sequence>
<dbReference type="Pfam" id="PF07083">
    <property type="entry name" value="DUF1351"/>
    <property type="match status" value="1"/>
</dbReference>
<protein>
    <recommendedName>
        <fullName evidence="4">DUF1351 domain-containing protein</fullName>
    </recommendedName>
</protein>